<dbReference type="InterPro" id="IPR035500">
    <property type="entry name" value="NHR-like_dom_sf"/>
</dbReference>
<sequence length="79" mass="9201">MISFWTFQQDYEGIILGCGLRIEPKGNQENELMSVLTTLATRAHTHIISIFRKMNITRGEYLFLKAIALFEDTYTAKWN</sequence>
<keyword evidence="2" id="KW-0804">Transcription</keyword>
<evidence type="ECO:0000256" key="2">
    <source>
        <dbReference type="ARBA" id="ARBA00023163"/>
    </source>
</evidence>
<keyword evidence="5" id="KW-1185">Reference proteome</keyword>
<evidence type="ECO:0000313" key="5">
    <source>
        <dbReference type="Proteomes" id="UP000252519"/>
    </source>
</evidence>
<evidence type="ECO:0008006" key="6">
    <source>
        <dbReference type="Google" id="ProtNLM"/>
    </source>
</evidence>
<organism evidence="4 5">
    <name type="scientific">Ancylostoma caninum</name>
    <name type="common">Dog hookworm</name>
    <dbReference type="NCBI Taxonomy" id="29170"/>
    <lineage>
        <taxon>Eukaryota</taxon>
        <taxon>Metazoa</taxon>
        <taxon>Ecdysozoa</taxon>
        <taxon>Nematoda</taxon>
        <taxon>Chromadorea</taxon>
        <taxon>Rhabditida</taxon>
        <taxon>Rhabditina</taxon>
        <taxon>Rhabditomorpha</taxon>
        <taxon>Strongyloidea</taxon>
        <taxon>Ancylostomatidae</taxon>
        <taxon>Ancylostomatinae</taxon>
        <taxon>Ancylostoma</taxon>
    </lineage>
</organism>
<dbReference type="SUPFAM" id="SSF48508">
    <property type="entry name" value="Nuclear receptor ligand-binding domain"/>
    <property type="match status" value="1"/>
</dbReference>
<proteinExistence type="predicted"/>
<keyword evidence="3" id="KW-0675">Receptor</keyword>
<comment type="caution">
    <text evidence="4">The sequence shown here is derived from an EMBL/GenBank/DDBJ whole genome shotgun (WGS) entry which is preliminary data.</text>
</comment>
<gene>
    <name evidence="4" type="ORF">ANCCAN_09235</name>
</gene>
<reference evidence="4 5" key="1">
    <citation type="submission" date="2014-10" db="EMBL/GenBank/DDBJ databases">
        <title>Draft genome of the hookworm Ancylostoma caninum.</title>
        <authorList>
            <person name="Mitreva M."/>
        </authorList>
    </citation>
    <scope>NUCLEOTIDE SEQUENCE [LARGE SCALE GENOMIC DNA]</scope>
    <source>
        <strain evidence="4 5">Baltimore</strain>
    </source>
</reference>
<protein>
    <recommendedName>
        <fullName evidence="6">NR LBD domain-containing protein</fullName>
    </recommendedName>
</protein>
<evidence type="ECO:0000313" key="4">
    <source>
        <dbReference type="EMBL" id="RCN44795.1"/>
    </source>
</evidence>
<dbReference type="AlphaFoldDB" id="A0A368GP81"/>
<dbReference type="STRING" id="29170.A0A368GP81"/>
<dbReference type="OrthoDB" id="5807102at2759"/>
<dbReference type="Gene3D" id="1.10.565.10">
    <property type="entry name" value="Retinoid X Receptor"/>
    <property type="match status" value="1"/>
</dbReference>
<dbReference type="Proteomes" id="UP000252519">
    <property type="component" value="Unassembled WGS sequence"/>
</dbReference>
<accession>A0A368GP81</accession>
<dbReference type="EMBL" id="JOJR01000120">
    <property type="protein sequence ID" value="RCN44795.1"/>
    <property type="molecule type" value="Genomic_DNA"/>
</dbReference>
<name>A0A368GP81_ANCCA</name>
<keyword evidence="1" id="KW-0805">Transcription regulation</keyword>
<evidence type="ECO:0000256" key="3">
    <source>
        <dbReference type="ARBA" id="ARBA00023170"/>
    </source>
</evidence>
<evidence type="ECO:0000256" key="1">
    <source>
        <dbReference type="ARBA" id="ARBA00023015"/>
    </source>
</evidence>